<evidence type="ECO:0000313" key="1">
    <source>
        <dbReference type="EMBL" id="MCL2892502.1"/>
    </source>
</evidence>
<protein>
    <submittedName>
        <fullName evidence="1">Uncharacterized protein</fullName>
    </submittedName>
</protein>
<reference evidence="1 2" key="1">
    <citation type="submission" date="2022-02" db="EMBL/GenBank/DDBJ databases">
        <title>Description of Brenneria tiliae sp. nov. isolated from symptomatic Tilia x moltkei and Tilia x europaea trees in the UK.</title>
        <authorList>
            <person name="Kile H."/>
        </authorList>
    </citation>
    <scope>NUCLEOTIDE SEQUENCE [LARGE SCALE GENOMIC DNA]</scope>
    <source>
        <strain evidence="1 2">MC1SB4.1</strain>
    </source>
</reference>
<dbReference type="RefSeq" id="WP_249244195.1">
    <property type="nucleotide sequence ID" value="NZ_JAKPBZ010000108.1"/>
</dbReference>
<dbReference type="Proteomes" id="UP001203069">
    <property type="component" value="Unassembled WGS sequence"/>
</dbReference>
<evidence type="ECO:0000313" key="2">
    <source>
        <dbReference type="Proteomes" id="UP001203069"/>
    </source>
</evidence>
<proteinExistence type="predicted"/>
<organism evidence="1 2">
    <name type="scientific">Brenneria tiliae</name>
    <dbReference type="NCBI Taxonomy" id="2914984"/>
    <lineage>
        <taxon>Bacteria</taxon>
        <taxon>Pseudomonadati</taxon>
        <taxon>Pseudomonadota</taxon>
        <taxon>Gammaproteobacteria</taxon>
        <taxon>Enterobacterales</taxon>
        <taxon>Pectobacteriaceae</taxon>
        <taxon>Brenneria</taxon>
    </lineage>
</organism>
<accession>A0ABT0MSA5</accession>
<dbReference type="EMBL" id="JAKPBZ010000108">
    <property type="protein sequence ID" value="MCL2892502.1"/>
    <property type="molecule type" value="Genomic_DNA"/>
</dbReference>
<name>A0ABT0MSA5_9GAMM</name>
<comment type="caution">
    <text evidence="1">The sequence shown here is derived from an EMBL/GenBank/DDBJ whole genome shotgun (WGS) entry which is preliminary data.</text>
</comment>
<keyword evidence="2" id="KW-1185">Reference proteome</keyword>
<gene>
    <name evidence="1" type="ORF">MFP26_07315</name>
</gene>
<sequence length="64" mass="7302">MRKYNFVICHVCEGHGMMDNPAFSNGFTSSELNDMEPSKQIIVPMSAADAEREFMNRFNELSPE</sequence>